<keyword evidence="1" id="KW-0812">Transmembrane</keyword>
<feature type="transmembrane region" description="Helical" evidence="1">
    <location>
        <begin position="85"/>
        <end position="106"/>
    </location>
</feature>
<accession>A0A9J6B9D4</accession>
<evidence type="ECO:0000313" key="3">
    <source>
        <dbReference type="Proteomes" id="UP001107558"/>
    </source>
</evidence>
<feature type="transmembrane region" description="Helical" evidence="1">
    <location>
        <begin position="159"/>
        <end position="181"/>
    </location>
</feature>
<keyword evidence="1" id="KW-0472">Membrane</keyword>
<reference evidence="2" key="1">
    <citation type="submission" date="2021-03" db="EMBL/GenBank/DDBJ databases">
        <title>Chromosome level genome of the anhydrobiotic midge Polypedilum vanderplanki.</title>
        <authorList>
            <person name="Yoshida Y."/>
            <person name="Kikawada T."/>
            <person name="Gusev O."/>
        </authorList>
    </citation>
    <scope>NUCLEOTIDE SEQUENCE</scope>
    <source>
        <strain evidence="2">NIAS01</strain>
        <tissue evidence="2">Whole body or cell culture</tissue>
    </source>
</reference>
<dbReference type="AlphaFoldDB" id="A0A9J6B9D4"/>
<dbReference type="EMBL" id="JADBJN010000004">
    <property type="protein sequence ID" value="KAG5666396.1"/>
    <property type="molecule type" value="Genomic_DNA"/>
</dbReference>
<organism evidence="2 3">
    <name type="scientific">Polypedilum vanderplanki</name>
    <name type="common">Sleeping chironomid midge</name>
    <dbReference type="NCBI Taxonomy" id="319348"/>
    <lineage>
        <taxon>Eukaryota</taxon>
        <taxon>Metazoa</taxon>
        <taxon>Ecdysozoa</taxon>
        <taxon>Arthropoda</taxon>
        <taxon>Hexapoda</taxon>
        <taxon>Insecta</taxon>
        <taxon>Pterygota</taxon>
        <taxon>Neoptera</taxon>
        <taxon>Endopterygota</taxon>
        <taxon>Diptera</taxon>
        <taxon>Nematocera</taxon>
        <taxon>Chironomoidea</taxon>
        <taxon>Chironomidae</taxon>
        <taxon>Chironominae</taxon>
        <taxon>Polypedilum</taxon>
        <taxon>Polypedilum</taxon>
    </lineage>
</organism>
<gene>
    <name evidence="2" type="ORF">PVAND_014425</name>
</gene>
<comment type="caution">
    <text evidence="2">The sequence shown here is derived from an EMBL/GenBank/DDBJ whole genome shotgun (WGS) entry which is preliminary data.</text>
</comment>
<keyword evidence="3" id="KW-1185">Reference proteome</keyword>
<evidence type="ECO:0000256" key="1">
    <source>
        <dbReference type="SAM" id="Phobius"/>
    </source>
</evidence>
<feature type="transmembrane region" description="Helical" evidence="1">
    <location>
        <begin position="12"/>
        <end position="33"/>
    </location>
</feature>
<evidence type="ECO:0000313" key="2">
    <source>
        <dbReference type="EMBL" id="KAG5666396.1"/>
    </source>
</evidence>
<proteinExistence type="predicted"/>
<sequence>MENLKPAKLNDFKCTFFIMASVISGFISATALLICDLVAKQINNIVPVLSEQFKNYIGIFAIFMLLSTFLYIFGCYSADIQSKKMILIFLVMLSVFFVIILTWFAYYLHFIDNFVTTAIDGWSKSGGNNKNYMKVFLKCENENCDMKIENEIRKSMLEIVYIGYIVLISQLVCKLSGAAYLNQINKIIDNKDEQKTQLIILYNNNQLNVA</sequence>
<dbReference type="Proteomes" id="UP001107558">
    <property type="component" value="Chromosome 4"/>
</dbReference>
<protein>
    <submittedName>
        <fullName evidence="2">Uncharacterized protein</fullName>
    </submittedName>
</protein>
<keyword evidence="1" id="KW-1133">Transmembrane helix</keyword>
<name>A0A9J6B9D4_POLVA</name>
<feature type="transmembrane region" description="Helical" evidence="1">
    <location>
        <begin position="53"/>
        <end position="73"/>
    </location>
</feature>